<dbReference type="InterPro" id="IPR035959">
    <property type="entry name" value="RutC-like_sf"/>
</dbReference>
<keyword evidence="3" id="KW-1185">Reference proteome</keyword>
<sequence length="319" mass="36062">MLRNYITTSDPERLLSARDTLAVLRFTANPPQPESVIDTRVELLSEIDGLPNSAYEVWQIESGSVEHGNDLGCAWRRSADLQFCSVSMPLQQGDDFEATAYAVYDQLLSFINASPHPELVRFWNYIPNINVGAGDSENYKRFCAGRLRAFTKHQLDDLQFPAASAVGHYRDGITVYALTTATSAEHHANPRQVDAFKYPRQYGLSSPSFARATTLELGEQRLCFISGTASILGHSSVHQDDLRLQLYTTNDNILYLLKETSFKRSQVRTLRVYLRNKSDFEECNRIVKELFPDTEVLFTHADICRSDLLVEIECFCVAS</sequence>
<name>A0A395JPX4_9GAMM</name>
<dbReference type="Pfam" id="PF21168">
    <property type="entry name" value="FkbO_Hyg5-like_N"/>
    <property type="match status" value="1"/>
</dbReference>
<reference evidence="2 3" key="1">
    <citation type="submission" date="2018-06" db="EMBL/GenBank/DDBJ databases">
        <title>Genomic Encyclopedia of Type Strains, Phase IV (KMG-IV): sequencing the most valuable type-strain genomes for metagenomic binning, comparative biology and taxonomic classification.</title>
        <authorList>
            <person name="Goeker M."/>
        </authorList>
    </citation>
    <scope>NUCLEOTIDE SEQUENCE [LARGE SCALE GENOMIC DNA]</scope>
    <source>
        <strain evidence="2 3">DSM 24032</strain>
    </source>
</reference>
<comment type="caution">
    <text evidence="2">The sequence shown here is derived from an EMBL/GenBank/DDBJ whole genome shotgun (WGS) entry which is preliminary data.</text>
</comment>
<dbReference type="SUPFAM" id="SSF55298">
    <property type="entry name" value="YjgF-like"/>
    <property type="match status" value="1"/>
</dbReference>
<dbReference type="OrthoDB" id="1114505at2"/>
<evidence type="ECO:0000313" key="3">
    <source>
        <dbReference type="Proteomes" id="UP000253083"/>
    </source>
</evidence>
<dbReference type="InterPro" id="IPR006175">
    <property type="entry name" value="YjgF/YER057c/UK114"/>
</dbReference>
<dbReference type="EMBL" id="QNRT01000001">
    <property type="protein sequence ID" value="RBP53701.1"/>
    <property type="molecule type" value="Genomic_DNA"/>
</dbReference>
<evidence type="ECO:0000313" key="2">
    <source>
        <dbReference type="EMBL" id="RBP53701.1"/>
    </source>
</evidence>
<feature type="domain" description="Chorismatase FkbO/Hyg5-like N-terminal" evidence="1">
    <location>
        <begin position="56"/>
        <end position="178"/>
    </location>
</feature>
<evidence type="ECO:0000259" key="1">
    <source>
        <dbReference type="Pfam" id="PF21168"/>
    </source>
</evidence>
<dbReference type="AlphaFoldDB" id="A0A395JPX4"/>
<accession>A0A395JPX4</accession>
<protein>
    <submittedName>
        <fullName evidence="2">Chorismate lyase/3-hydroxybenzoate synthase</fullName>
    </submittedName>
</protein>
<organism evidence="2 3">
    <name type="scientific">Arenicella xantha</name>
    <dbReference type="NCBI Taxonomy" id="644221"/>
    <lineage>
        <taxon>Bacteria</taxon>
        <taxon>Pseudomonadati</taxon>
        <taxon>Pseudomonadota</taxon>
        <taxon>Gammaproteobacteria</taxon>
        <taxon>Arenicellales</taxon>
        <taxon>Arenicellaceae</taxon>
        <taxon>Arenicella</taxon>
    </lineage>
</organism>
<dbReference type="RefSeq" id="WP_113953243.1">
    <property type="nucleotide sequence ID" value="NZ_QNRT01000001.1"/>
</dbReference>
<dbReference type="Proteomes" id="UP000253083">
    <property type="component" value="Unassembled WGS sequence"/>
</dbReference>
<dbReference type="InParanoid" id="A0A395JPX4"/>
<dbReference type="InterPro" id="IPR049368">
    <property type="entry name" value="FkbO_Hyg5-like_N"/>
</dbReference>
<dbReference type="Gene3D" id="3.30.1330.40">
    <property type="entry name" value="RutC-like"/>
    <property type="match status" value="1"/>
</dbReference>
<proteinExistence type="predicted"/>
<keyword evidence="2" id="KW-0456">Lyase</keyword>
<gene>
    <name evidence="2" type="ORF">DFR28_1011090</name>
</gene>
<dbReference type="Pfam" id="PF01042">
    <property type="entry name" value="Ribonuc_L-PSP"/>
    <property type="match status" value="1"/>
</dbReference>
<dbReference type="GO" id="GO:0016829">
    <property type="term" value="F:lyase activity"/>
    <property type="evidence" value="ECO:0007669"/>
    <property type="project" value="UniProtKB-KW"/>
</dbReference>